<dbReference type="InterPro" id="IPR036388">
    <property type="entry name" value="WH-like_DNA-bd_sf"/>
</dbReference>
<feature type="domain" description="HTH marR-type" evidence="1">
    <location>
        <begin position="7"/>
        <end position="142"/>
    </location>
</feature>
<evidence type="ECO:0000313" key="3">
    <source>
        <dbReference type="Proteomes" id="UP001601992"/>
    </source>
</evidence>
<dbReference type="SMART" id="SM00347">
    <property type="entry name" value="HTH_MARR"/>
    <property type="match status" value="1"/>
</dbReference>
<comment type="caution">
    <text evidence="2">The sequence shown here is derived from an EMBL/GenBank/DDBJ whole genome shotgun (WGS) entry which is preliminary data.</text>
</comment>
<gene>
    <name evidence="2" type="ORF">ACFYXQ_39780</name>
</gene>
<dbReference type="Gene3D" id="1.10.287.100">
    <property type="match status" value="1"/>
</dbReference>
<dbReference type="EMBL" id="JBIAQY010000022">
    <property type="protein sequence ID" value="MFF3573908.1"/>
    <property type="molecule type" value="Genomic_DNA"/>
</dbReference>
<proteinExistence type="predicted"/>
<evidence type="ECO:0000313" key="2">
    <source>
        <dbReference type="EMBL" id="MFF3573908.1"/>
    </source>
</evidence>
<name>A0ABW6SEB4_9NOCA</name>
<dbReference type="Gene3D" id="1.10.10.10">
    <property type="entry name" value="Winged helix-like DNA-binding domain superfamily/Winged helix DNA-binding domain"/>
    <property type="match status" value="1"/>
</dbReference>
<dbReference type="PANTHER" id="PTHR39515">
    <property type="entry name" value="CONSERVED PROTEIN"/>
    <property type="match status" value="1"/>
</dbReference>
<dbReference type="InterPro" id="IPR000835">
    <property type="entry name" value="HTH_MarR-typ"/>
</dbReference>
<dbReference type="PANTHER" id="PTHR39515:SF2">
    <property type="entry name" value="HTH-TYPE TRANSCRIPTIONAL REGULATOR RV0880"/>
    <property type="match status" value="1"/>
</dbReference>
<evidence type="ECO:0000259" key="1">
    <source>
        <dbReference type="PROSITE" id="PS50995"/>
    </source>
</evidence>
<accession>A0ABW6SEB4</accession>
<dbReference type="Proteomes" id="UP001601992">
    <property type="component" value="Unassembled WGS sequence"/>
</dbReference>
<dbReference type="InterPro" id="IPR036390">
    <property type="entry name" value="WH_DNA-bd_sf"/>
</dbReference>
<dbReference type="RefSeq" id="WP_157186732.1">
    <property type="nucleotide sequence ID" value="NZ_JBIAQY010000022.1"/>
</dbReference>
<reference evidence="2 3" key="1">
    <citation type="submission" date="2024-10" db="EMBL/GenBank/DDBJ databases">
        <title>The Natural Products Discovery Center: Release of the First 8490 Sequenced Strains for Exploring Actinobacteria Biosynthetic Diversity.</title>
        <authorList>
            <person name="Kalkreuter E."/>
            <person name="Kautsar S.A."/>
            <person name="Yang D."/>
            <person name="Bader C.D."/>
            <person name="Teijaro C.N."/>
            <person name="Fluegel L."/>
            <person name="Davis C.M."/>
            <person name="Simpson J.R."/>
            <person name="Lauterbach L."/>
            <person name="Steele A.D."/>
            <person name="Gui C."/>
            <person name="Meng S."/>
            <person name="Li G."/>
            <person name="Viehrig K."/>
            <person name="Ye F."/>
            <person name="Su P."/>
            <person name="Kiefer A.F."/>
            <person name="Nichols A."/>
            <person name="Cepeda A.J."/>
            <person name="Yan W."/>
            <person name="Fan B."/>
            <person name="Jiang Y."/>
            <person name="Adhikari A."/>
            <person name="Zheng C.-J."/>
            <person name="Schuster L."/>
            <person name="Cowan T.M."/>
            <person name="Smanski M.J."/>
            <person name="Chevrette M.G."/>
            <person name="De Carvalho L.P.S."/>
            <person name="Shen B."/>
        </authorList>
    </citation>
    <scope>NUCLEOTIDE SEQUENCE [LARGE SCALE GENOMIC DNA]</scope>
    <source>
        <strain evidence="2 3">NPDC002593</strain>
    </source>
</reference>
<dbReference type="SUPFAM" id="SSF46785">
    <property type="entry name" value="Winged helix' DNA-binding domain"/>
    <property type="match status" value="1"/>
</dbReference>
<dbReference type="Pfam" id="PF12802">
    <property type="entry name" value="MarR_2"/>
    <property type="match status" value="1"/>
</dbReference>
<dbReference type="InterPro" id="IPR052526">
    <property type="entry name" value="HTH-type_Bedaq_tolerance"/>
</dbReference>
<keyword evidence="3" id="KW-1185">Reference proteome</keyword>
<dbReference type="PROSITE" id="PS50995">
    <property type="entry name" value="HTH_MARR_2"/>
    <property type="match status" value="1"/>
</dbReference>
<sequence length="154" mass="17347">MIPTTDRADILELSGRIRAVVGHLIRRVRNESGTSLSWSQSALLSALDRRPRSTASQLAMDNGLRTQTVWATVDILVARGLAERARDPEDRRNVRITLTSAGLEELLSDRQVREQWIVDVLMHEFSDPERNLLVAVIPLLERLAGSARTLEQDR</sequence>
<protein>
    <submittedName>
        <fullName evidence="2">MarR family winged helix-turn-helix transcriptional regulator</fullName>
    </submittedName>
</protein>
<organism evidence="2 3">
    <name type="scientific">Nocardia jiangxiensis</name>
    <dbReference type="NCBI Taxonomy" id="282685"/>
    <lineage>
        <taxon>Bacteria</taxon>
        <taxon>Bacillati</taxon>
        <taxon>Actinomycetota</taxon>
        <taxon>Actinomycetes</taxon>
        <taxon>Mycobacteriales</taxon>
        <taxon>Nocardiaceae</taxon>
        <taxon>Nocardia</taxon>
    </lineage>
</organism>